<evidence type="ECO:0000313" key="5">
    <source>
        <dbReference type="EMBL" id="XDS50266.1"/>
    </source>
</evidence>
<sequence>MKGTDMGLPPYLRIRHARIRIVLHRHLIQSTAGLWAGKDRGSGTMAAVALTCCVAVALTIGLLLGAVLTARARARTAADAAALAAASAWHEGVPDPCEVARQTSAANAAAIVECSVAGDDIVVTTQVSIPMPMIPSVTYESRAGPREC</sequence>
<keyword evidence="1" id="KW-1133">Transmembrane helix</keyword>
<dbReference type="EMBL" id="CP129682">
    <property type="protein sequence ID" value="XDS49042.1"/>
    <property type="molecule type" value="Genomic_DNA"/>
</dbReference>
<evidence type="ECO:0000256" key="1">
    <source>
        <dbReference type="SAM" id="Phobius"/>
    </source>
</evidence>
<dbReference type="InterPro" id="IPR021202">
    <property type="entry name" value="Rv3654c-like"/>
</dbReference>
<keyword evidence="1" id="KW-0812">Transmembrane</keyword>
<dbReference type="EMBL" id="CP129675">
    <property type="protein sequence ID" value="XDS46177.1"/>
    <property type="molecule type" value="Genomic_DNA"/>
</dbReference>
<name>A0AB39UIQ4_9BIFI</name>
<dbReference type="AlphaFoldDB" id="A0AB39UIQ4"/>
<dbReference type="EMBL" id="CP129683">
    <property type="protein sequence ID" value="XDS50266.1"/>
    <property type="molecule type" value="Genomic_DNA"/>
</dbReference>
<protein>
    <submittedName>
        <fullName evidence="4">Flp pilus-assembly TadE/G-like family protein</fullName>
    </submittedName>
</protein>
<dbReference type="KEGG" id="bfk:QN062_07670"/>
<keyword evidence="1" id="KW-0472">Membrane</keyword>
<evidence type="ECO:0000313" key="4">
    <source>
        <dbReference type="EMBL" id="XDS49042.1"/>
    </source>
</evidence>
<accession>A0AB39UIQ4</accession>
<organism evidence="4">
    <name type="scientific">Bifidobacterium fermentum</name>
    <dbReference type="NCBI Taxonomy" id="3059035"/>
    <lineage>
        <taxon>Bacteria</taxon>
        <taxon>Bacillati</taxon>
        <taxon>Actinomycetota</taxon>
        <taxon>Actinomycetes</taxon>
        <taxon>Bifidobacteriales</taxon>
        <taxon>Bifidobacteriaceae</taxon>
        <taxon>Bifidobacterium</taxon>
    </lineage>
</organism>
<dbReference type="NCBIfam" id="TIGR03816">
    <property type="entry name" value="tadE_like_DECH"/>
    <property type="match status" value="1"/>
</dbReference>
<evidence type="ECO:0000313" key="3">
    <source>
        <dbReference type="EMBL" id="XDS46177.1"/>
    </source>
</evidence>
<dbReference type="InterPro" id="IPR028087">
    <property type="entry name" value="Tad_N"/>
</dbReference>
<feature type="transmembrane region" description="Helical" evidence="1">
    <location>
        <begin position="45"/>
        <end position="68"/>
    </location>
</feature>
<proteinExistence type="predicted"/>
<dbReference type="RefSeq" id="WP_369341239.1">
    <property type="nucleotide sequence ID" value="NZ_CP129675.1"/>
</dbReference>
<evidence type="ECO:0000259" key="2">
    <source>
        <dbReference type="Pfam" id="PF13400"/>
    </source>
</evidence>
<reference evidence="4" key="1">
    <citation type="submission" date="2023-07" db="EMBL/GenBank/DDBJ databases">
        <title>Bifidobacterium aquikefiriaerophilum sp. nov. and Bifidobacterium eccum sp. nov., isolated from water kefir.</title>
        <authorList>
            <person name="Breselge S."/>
            <person name="Bellassi P."/>
            <person name="Barcenilla C."/>
            <person name="Alvarez-Ordonez A."/>
            <person name="Morelli L."/>
            <person name="Cotter P.D."/>
        </authorList>
    </citation>
    <scope>NUCLEOTIDE SEQUENCE</scope>
    <source>
        <strain evidence="5">WK012_4_13</strain>
        <strain evidence="4">WK013_4_14</strain>
        <strain evidence="3">WK048_4_13</strain>
    </source>
</reference>
<feature type="domain" description="Putative Flp pilus-assembly TadG-like N-terminal" evidence="2">
    <location>
        <begin position="41"/>
        <end position="88"/>
    </location>
</feature>
<dbReference type="Pfam" id="PF13400">
    <property type="entry name" value="Tad"/>
    <property type="match status" value="1"/>
</dbReference>
<gene>
    <name evidence="5" type="ORF">QN062_07670</name>
    <name evidence="4" type="ORF">QN216_01865</name>
    <name evidence="3" type="ORF">QN217_08585</name>
</gene>